<keyword evidence="2" id="KW-1185">Reference proteome</keyword>
<dbReference type="OrthoDB" id="9815788at2"/>
<sequence>MNMLSLETANAIISSAFEEAARLALKPIAVAVLDAGGHLVAYQRQDGSSLMRFQIAFGKAYGALALGMGSRAIDRAARDRPHFIAALSDVSGGRIVPVPGGMLMKNAAGEVIGAVGVTGDTSDNDEAAARAAIEAAGFAADGG</sequence>
<dbReference type="SUPFAM" id="SSF143744">
    <property type="entry name" value="GlcG-like"/>
    <property type="match status" value="1"/>
</dbReference>
<dbReference type="RefSeq" id="WP_146298703.1">
    <property type="nucleotide sequence ID" value="NZ_CP042301.2"/>
</dbReference>
<dbReference type="Proteomes" id="UP000321389">
    <property type="component" value="Chromosome"/>
</dbReference>
<evidence type="ECO:0000313" key="1">
    <source>
        <dbReference type="EMBL" id="QDZ00051.1"/>
    </source>
</evidence>
<accession>A0A5B8KWV1</accession>
<dbReference type="Gene3D" id="3.30.450.150">
    <property type="entry name" value="Haem-degrading domain"/>
    <property type="match status" value="1"/>
</dbReference>
<protein>
    <submittedName>
        <fullName evidence="1">Heme-binding protein</fullName>
    </submittedName>
</protein>
<dbReference type="PANTHER" id="PTHR34309">
    <property type="entry name" value="SLR1406 PROTEIN"/>
    <property type="match status" value="1"/>
</dbReference>
<dbReference type="Pfam" id="PF03928">
    <property type="entry name" value="HbpS-like"/>
    <property type="match status" value="1"/>
</dbReference>
<dbReference type="AlphaFoldDB" id="A0A5B8KWV1"/>
<reference evidence="1" key="1">
    <citation type="submission" date="2020-04" db="EMBL/GenBank/DDBJ databases">
        <title>Nitratireductor sp. nov. isolated from mangrove soil.</title>
        <authorList>
            <person name="Ye Y."/>
        </authorList>
    </citation>
    <scope>NUCLEOTIDE SEQUENCE</scope>
    <source>
        <strain evidence="1">SY7</strain>
    </source>
</reference>
<dbReference type="EMBL" id="CP042301">
    <property type="protein sequence ID" value="QDZ00051.1"/>
    <property type="molecule type" value="Genomic_DNA"/>
</dbReference>
<gene>
    <name evidence="1" type="ORF">FQ775_06460</name>
</gene>
<name>A0A5B8KWV1_9HYPH</name>
<dbReference type="InterPro" id="IPR052517">
    <property type="entry name" value="GlcG_carb_metab_protein"/>
</dbReference>
<dbReference type="KEGG" id="niy:FQ775_06460"/>
<organism evidence="1 2">
    <name type="scientific">Nitratireductor mangrovi</name>
    <dbReference type="NCBI Taxonomy" id="2599600"/>
    <lineage>
        <taxon>Bacteria</taxon>
        <taxon>Pseudomonadati</taxon>
        <taxon>Pseudomonadota</taxon>
        <taxon>Alphaproteobacteria</taxon>
        <taxon>Hyphomicrobiales</taxon>
        <taxon>Phyllobacteriaceae</taxon>
        <taxon>Nitratireductor</taxon>
    </lineage>
</organism>
<proteinExistence type="predicted"/>
<dbReference type="InterPro" id="IPR038084">
    <property type="entry name" value="PduO/GlcC-like_sf"/>
</dbReference>
<dbReference type="InterPro" id="IPR005624">
    <property type="entry name" value="PduO/GlcC-like"/>
</dbReference>
<dbReference type="PANTHER" id="PTHR34309:SF10">
    <property type="entry name" value="SLR1406 PROTEIN"/>
    <property type="match status" value="1"/>
</dbReference>
<evidence type="ECO:0000313" key="2">
    <source>
        <dbReference type="Proteomes" id="UP000321389"/>
    </source>
</evidence>